<evidence type="ECO:0008006" key="5">
    <source>
        <dbReference type="Google" id="ProtNLM"/>
    </source>
</evidence>
<accession>A0A183YC14</accession>
<dbReference type="WBParaSite" id="maker-PairedContig_2936-snap-gene-0.8-mRNA-1">
    <property type="protein sequence ID" value="maker-PairedContig_2936-snap-gene-0.8-mRNA-1"/>
    <property type="gene ID" value="maker-PairedContig_2936-snap-gene-0.8"/>
</dbReference>
<dbReference type="OMA" id="ECIRPAI"/>
<keyword evidence="1" id="KW-0812">Transmembrane</keyword>
<sequence>MDIIDKEIALVTIVLLISVAYFILVFIIFFICIRFQPHRFIQSHKVSRLEESHSSYLDCSMIAKCCPCPIFSFRQFLRSCCCDSEKLRRNVNCECIRPAIHGSQSTEGLNFICCQFTGNN</sequence>
<organism evidence="4">
    <name type="scientific">Wuchereria bancrofti</name>
    <dbReference type="NCBI Taxonomy" id="6293"/>
    <lineage>
        <taxon>Eukaryota</taxon>
        <taxon>Metazoa</taxon>
        <taxon>Ecdysozoa</taxon>
        <taxon>Nematoda</taxon>
        <taxon>Chromadorea</taxon>
        <taxon>Rhabditida</taxon>
        <taxon>Spirurina</taxon>
        <taxon>Spiruromorpha</taxon>
        <taxon>Filarioidea</taxon>
        <taxon>Onchocercidae</taxon>
        <taxon>Wuchereria</taxon>
    </lineage>
</organism>
<gene>
    <name evidence="2" type="ORF">WBA_LOCUS9658</name>
</gene>
<evidence type="ECO:0000313" key="2">
    <source>
        <dbReference type="EMBL" id="VDM17227.1"/>
    </source>
</evidence>
<reference evidence="4" key="1">
    <citation type="submission" date="2016-11" db="UniProtKB">
        <authorList>
            <consortium name="WormBaseParasite"/>
        </authorList>
    </citation>
    <scope>IDENTIFICATION</scope>
    <source>
        <strain evidence="4">pt0022</strain>
    </source>
</reference>
<name>A0A183YC14_WUCBA</name>
<evidence type="ECO:0000256" key="1">
    <source>
        <dbReference type="SAM" id="Phobius"/>
    </source>
</evidence>
<reference evidence="2 3" key="2">
    <citation type="submission" date="2018-11" db="EMBL/GenBank/DDBJ databases">
        <authorList>
            <consortium name="Pathogen Informatics"/>
        </authorList>
    </citation>
    <scope>NUCLEOTIDE SEQUENCE [LARGE SCALE GENOMIC DNA]</scope>
</reference>
<keyword evidence="3" id="KW-1185">Reference proteome</keyword>
<evidence type="ECO:0000313" key="4">
    <source>
        <dbReference type="WBParaSite" id="maker-PairedContig_2936-snap-gene-0.8-mRNA-1"/>
    </source>
</evidence>
<protein>
    <recommendedName>
        <fullName evidence="5">Transmembrane protein</fullName>
    </recommendedName>
</protein>
<feature type="transmembrane region" description="Helical" evidence="1">
    <location>
        <begin position="12"/>
        <end position="35"/>
    </location>
</feature>
<proteinExistence type="predicted"/>
<keyword evidence="1" id="KW-0472">Membrane</keyword>
<dbReference type="EMBL" id="UYWW01009891">
    <property type="protein sequence ID" value="VDM17227.1"/>
    <property type="molecule type" value="Genomic_DNA"/>
</dbReference>
<keyword evidence="1" id="KW-1133">Transmembrane helix</keyword>
<evidence type="ECO:0000313" key="3">
    <source>
        <dbReference type="Proteomes" id="UP000270924"/>
    </source>
</evidence>
<dbReference type="Proteomes" id="UP000270924">
    <property type="component" value="Unassembled WGS sequence"/>
</dbReference>
<dbReference type="OrthoDB" id="5835710at2759"/>
<dbReference type="AlphaFoldDB" id="A0A183YC14"/>